<dbReference type="EMBL" id="FQUC01000004">
    <property type="protein sequence ID" value="SHF21316.1"/>
    <property type="molecule type" value="Genomic_DNA"/>
</dbReference>
<dbReference type="Proteomes" id="UP000184480">
    <property type="component" value="Unassembled WGS sequence"/>
</dbReference>
<sequence>MNYRNIFVLLAFIVGSLCITSKAQKINDVMFRQTSKYTFNLPQLDVCLSLPKDAGFRVPIASGKSADLDIGEQTYYSFEINKDKNIFRFSLTPKDKEYIQLQIMKLPGNFKVLEYRAKVKQAPNFRGIMDPVKAKIGELYSYKLSSSSDKIFYAFTIEDGGYFYQFVVESSLFEENKAKFTDFLKSFSKKDLSIALIKYNNRLNSGYYDTKAKNRPDIDPENLFETKEGRLLSETNLDIELYNTSFWLPAETNYSMKSRKISLSDNGNTQVEIYEPDTINHTYFARYVREGLIYDFRCSSYDFRDGIAPESGGKNYIKQTINLDGAEAAFVYNGSDYSGSILISLKINNLFYYFSFMEFTYRDIKNISEIVASIKLPEYANRTAKNKPVSVENLISLKETPQLPLANFSLRKYTSLDYGIQFKLNFTDAGISMVVPGMMKNYLIRPETNLTTISDTECSLSGYPTLMGGWFGATSGPVCATLEFSKFKNPEEYLNSWYWALDSRKNTTKVIPYIKKINGKEWAIITYENSSGSNFSAYAAYVMPECTVFFLIESTNKEARDKLCNLIQLVTFNK</sequence>
<dbReference type="AlphaFoldDB" id="A0A1M4ZUM9"/>
<keyword evidence="2" id="KW-1185">Reference proteome</keyword>
<protein>
    <submittedName>
        <fullName evidence="1">Uncharacterized protein</fullName>
    </submittedName>
</protein>
<gene>
    <name evidence="1" type="ORF">SAMN05444362_104185</name>
</gene>
<name>A0A1M4ZUM9_9BACT</name>
<proteinExistence type="predicted"/>
<accession>A0A1M4ZUM9</accession>
<evidence type="ECO:0000313" key="2">
    <source>
        <dbReference type="Proteomes" id="UP000184480"/>
    </source>
</evidence>
<evidence type="ECO:0000313" key="1">
    <source>
        <dbReference type="EMBL" id="SHF21316.1"/>
    </source>
</evidence>
<dbReference type="RefSeq" id="WP_062181947.1">
    <property type="nucleotide sequence ID" value="NZ_BBXL01000015.1"/>
</dbReference>
<organism evidence="1 2">
    <name type="scientific">Dysgonomonas macrotermitis</name>
    <dbReference type="NCBI Taxonomy" id="1346286"/>
    <lineage>
        <taxon>Bacteria</taxon>
        <taxon>Pseudomonadati</taxon>
        <taxon>Bacteroidota</taxon>
        <taxon>Bacteroidia</taxon>
        <taxon>Bacteroidales</taxon>
        <taxon>Dysgonomonadaceae</taxon>
        <taxon>Dysgonomonas</taxon>
    </lineage>
</organism>
<reference evidence="2" key="1">
    <citation type="submission" date="2016-11" db="EMBL/GenBank/DDBJ databases">
        <authorList>
            <person name="Varghese N."/>
            <person name="Submissions S."/>
        </authorList>
    </citation>
    <scope>NUCLEOTIDE SEQUENCE [LARGE SCALE GENOMIC DNA]</scope>
    <source>
        <strain evidence="2">DSM 27370</strain>
    </source>
</reference>